<evidence type="ECO:0000256" key="2">
    <source>
        <dbReference type="SAM" id="SignalP"/>
    </source>
</evidence>
<evidence type="ECO:0008006" key="4">
    <source>
        <dbReference type="Google" id="ProtNLM"/>
    </source>
</evidence>
<protein>
    <recommendedName>
        <fullName evidence="4">Secreted protein</fullName>
    </recommendedName>
</protein>
<feature type="signal peptide" evidence="2">
    <location>
        <begin position="1"/>
        <end position="24"/>
    </location>
</feature>
<feature type="chain" id="PRO_5002062867" description="Secreted protein" evidence="2">
    <location>
        <begin position="25"/>
        <end position="66"/>
    </location>
</feature>
<feature type="compositionally biased region" description="Basic residues" evidence="1">
    <location>
        <begin position="55"/>
        <end position="66"/>
    </location>
</feature>
<reference evidence="3" key="1">
    <citation type="submission" date="2014-09" db="EMBL/GenBank/DDBJ databases">
        <authorList>
            <person name="Magalhaes I.L.F."/>
            <person name="Oliveira U."/>
            <person name="Santos F.R."/>
            <person name="Vidigal T.H.D.A."/>
            <person name="Brescovit A.D."/>
            <person name="Santos A.J."/>
        </authorList>
    </citation>
    <scope>NUCLEOTIDE SEQUENCE</scope>
    <source>
        <tissue evidence="3">Shoot tissue taken approximately 20 cm above the soil surface</tissue>
    </source>
</reference>
<evidence type="ECO:0000313" key="3">
    <source>
        <dbReference type="EMBL" id="JAE27688.1"/>
    </source>
</evidence>
<sequence length="66" mass="7388">MRGCEGWMPILMLILETFLRCSMILDPSIAAMSSYQTPASSRSTYHTANQTRTTGTHHRHPTPPTP</sequence>
<feature type="region of interest" description="Disordered" evidence="1">
    <location>
        <begin position="36"/>
        <end position="66"/>
    </location>
</feature>
<name>A0A0A9H480_ARUDO</name>
<feature type="compositionally biased region" description="Polar residues" evidence="1">
    <location>
        <begin position="36"/>
        <end position="50"/>
    </location>
</feature>
<proteinExistence type="predicted"/>
<reference evidence="3" key="2">
    <citation type="journal article" date="2015" name="Data Brief">
        <title>Shoot transcriptome of the giant reed, Arundo donax.</title>
        <authorList>
            <person name="Barrero R.A."/>
            <person name="Guerrero F.D."/>
            <person name="Moolhuijzen P."/>
            <person name="Goolsby J.A."/>
            <person name="Tidwell J."/>
            <person name="Bellgard S.E."/>
            <person name="Bellgard M.I."/>
        </authorList>
    </citation>
    <scope>NUCLEOTIDE SEQUENCE</scope>
    <source>
        <tissue evidence="3">Shoot tissue taken approximately 20 cm above the soil surface</tissue>
    </source>
</reference>
<dbReference type="AlphaFoldDB" id="A0A0A9H480"/>
<organism evidence="3">
    <name type="scientific">Arundo donax</name>
    <name type="common">Giant reed</name>
    <name type="synonym">Donax arundinaceus</name>
    <dbReference type="NCBI Taxonomy" id="35708"/>
    <lineage>
        <taxon>Eukaryota</taxon>
        <taxon>Viridiplantae</taxon>
        <taxon>Streptophyta</taxon>
        <taxon>Embryophyta</taxon>
        <taxon>Tracheophyta</taxon>
        <taxon>Spermatophyta</taxon>
        <taxon>Magnoliopsida</taxon>
        <taxon>Liliopsida</taxon>
        <taxon>Poales</taxon>
        <taxon>Poaceae</taxon>
        <taxon>PACMAD clade</taxon>
        <taxon>Arundinoideae</taxon>
        <taxon>Arundineae</taxon>
        <taxon>Arundo</taxon>
    </lineage>
</organism>
<evidence type="ECO:0000256" key="1">
    <source>
        <dbReference type="SAM" id="MobiDB-lite"/>
    </source>
</evidence>
<dbReference type="EMBL" id="GBRH01170208">
    <property type="protein sequence ID" value="JAE27688.1"/>
    <property type="molecule type" value="Transcribed_RNA"/>
</dbReference>
<accession>A0A0A9H480</accession>
<keyword evidence="2" id="KW-0732">Signal</keyword>